<accession>A0A7C4EJC7</accession>
<dbReference type="InterPro" id="IPR010679">
    <property type="entry name" value="DUF1254"/>
</dbReference>
<feature type="domain" description="DUF1214" evidence="2">
    <location>
        <begin position="358"/>
        <end position="452"/>
    </location>
</feature>
<dbReference type="InterPro" id="IPR037050">
    <property type="entry name" value="DUF1254_sf"/>
</dbReference>
<dbReference type="Gene3D" id="1.10.3360.10">
    <property type="entry name" value="VPA0735-like domain"/>
    <property type="match status" value="1"/>
</dbReference>
<sequence>MTRQVRHLLLALLLAALVPAGAQAKENAISAVAIGVEAYIYGYPLVSMELTRRVLTNYEGPAPKGAPMGQFTRMRTYPGPEDKQVTAPNADTLYTITWVDVSKEPWILSLPEANGRYYLFPMLDAWTTVFQSPGTRTTGTGPQKYAITGPNWKGTLPAGVKEYKSNTAIVWILGRIYCTGTPEDYAAVHKLQDEVSIVPLSAYGKPYTPPRGVIDPRVDMKAPVREQVNSMSAVDYFTLLAQLLKDNPPSPADKPMLDKMARIGIVPGKPFDPDKLGPLAKEVFPAVPDIALSKIRFAMKESVLTGGSKLENGWMYFTRTGEYGTDYLLRALTTYFGLGANLPQDAIYPFSEGPSLLKSYSGDKKYVMRFPKGQLPPVNGFWSLTMYDKDYYFVKNPIDRQSISARDSLKANPDGSVDIYIQHDNPGPDKESNWLPAPKEKFVLMMRLYWPKGTPPMLLTGAWKIPPVKEVTD</sequence>
<evidence type="ECO:0000313" key="4">
    <source>
        <dbReference type="EMBL" id="HGG93468.1"/>
    </source>
</evidence>
<dbReference type="Pfam" id="PF06742">
    <property type="entry name" value="DUF1214"/>
    <property type="match status" value="1"/>
</dbReference>
<protein>
    <submittedName>
        <fullName evidence="4">DUF1254 domain-containing protein</fullName>
    </submittedName>
</protein>
<dbReference type="InterPro" id="IPR010621">
    <property type="entry name" value="DUF1214"/>
</dbReference>
<evidence type="ECO:0000256" key="1">
    <source>
        <dbReference type="SAM" id="SignalP"/>
    </source>
</evidence>
<feature type="chain" id="PRO_5027692582" evidence="1">
    <location>
        <begin position="25"/>
        <end position="473"/>
    </location>
</feature>
<proteinExistence type="predicted"/>
<dbReference type="Gene3D" id="2.60.40.1610">
    <property type="entry name" value="Domain of unknown function DUF1254"/>
    <property type="match status" value="1"/>
</dbReference>
<dbReference type="InterPro" id="IPR037049">
    <property type="entry name" value="DUF1214_C_sf"/>
</dbReference>
<dbReference type="Pfam" id="PF06863">
    <property type="entry name" value="DUF1254"/>
    <property type="match status" value="1"/>
</dbReference>
<dbReference type="EMBL" id="DSRP01000766">
    <property type="protein sequence ID" value="HGG93468.1"/>
    <property type="molecule type" value="Genomic_DNA"/>
</dbReference>
<dbReference type="SUPFAM" id="SSF160935">
    <property type="entry name" value="VPA0735-like"/>
    <property type="match status" value="1"/>
</dbReference>
<organism evidence="4">
    <name type="scientific">Fundidesulfovibrio putealis</name>
    <dbReference type="NCBI Taxonomy" id="270496"/>
    <lineage>
        <taxon>Bacteria</taxon>
        <taxon>Pseudomonadati</taxon>
        <taxon>Thermodesulfobacteriota</taxon>
        <taxon>Desulfovibrionia</taxon>
        <taxon>Desulfovibrionales</taxon>
        <taxon>Desulfovibrionaceae</taxon>
        <taxon>Fundidesulfovibrio</taxon>
    </lineage>
</organism>
<dbReference type="PANTHER" id="PTHR36509:SF2">
    <property type="entry name" value="BLL3101 PROTEIN"/>
    <property type="match status" value="1"/>
</dbReference>
<dbReference type="Gene3D" id="2.60.120.600">
    <property type="entry name" value="Domain of unknown function DUF1214, C-terminal domain"/>
    <property type="match status" value="1"/>
</dbReference>
<evidence type="ECO:0000259" key="3">
    <source>
        <dbReference type="Pfam" id="PF06863"/>
    </source>
</evidence>
<keyword evidence="1" id="KW-0732">Signal</keyword>
<dbReference type="PANTHER" id="PTHR36509">
    <property type="entry name" value="BLL3101 PROTEIN"/>
    <property type="match status" value="1"/>
</dbReference>
<gene>
    <name evidence="4" type="ORF">ENR59_11045</name>
</gene>
<name>A0A7C4EJC7_9BACT</name>
<feature type="domain" description="DUF1254" evidence="3">
    <location>
        <begin position="69"/>
        <end position="199"/>
    </location>
</feature>
<evidence type="ECO:0000259" key="2">
    <source>
        <dbReference type="Pfam" id="PF06742"/>
    </source>
</evidence>
<feature type="signal peptide" evidence="1">
    <location>
        <begin position="1"/>
        <end position="24"/>
    </location>
</feature>
<reference evidence="4" key="1">
    <citation type="journal article" date="2020" name="mSystems">
        <title>Genome- and Community-Level Interaction Insights into Carbon Utilization and Element Cycling Functions of Hydrothermarchaeota in Hydrothermal Sediment.</title>
        <authorList>
            <person name="Zhou Z."/>
            <person name="Liu Y."/>
            <person name="Xu W."/>
            <person name="Pan J."/>
            <person name="Luo Z.H."/>
            <person name="Li M."/>
        </authorList>
    </citation>
    <scope>NUCLEOTIDE SEQUENCE [LARGE SCALE GENOMIC DNA]</scope>
    <source>
        <strain evidence="4">SpSt-413</strain>
    </source>
</reference>
<comment type="caution">
    <text evidence="4">The sequence shown here is derived from an EMBL/GenBank/DDBJ whole genome shotgun (WGS) entry which is preliminary data.</text>
</comment>
<dbReference type="AlphaFoldDB" id="A0A7C4EJC7"/>